<dbReference type="Proteomes" id="UP000505377">
    <property type="component" value="Plasmid unnamed2"/>
</dbReference>
<dbReference type="EMBL" id="CP053566">
    <property type="protein sequence ID" value="QJY51210.1"/>
    <property type="molecule type" value="Genomic_DNA"/>
</dbReference>
<reference evidence="2 4" key="1">
    <citation type="submission" date="2020-05" db="EMBL/GenBank/DDBJ databases">
        <authorList>
            <person name="Mo P."/>
        </authorList>
    </citation>
    <scope>NUCLEOTIDE SEQUENCE [LARGE SCALE GENOMIC DNA]</scope>
    <source>
        <strain evidence="2 4">Gen01</strain>
        <plasmid evidence="2 4">unnamed2</plasmid>
    </source>
</reference>
<keyword evidence="1" id="KW-0812">Transmembrane</keyword>
<dbReference type="EMBL" id="CP053566">
    <property type="protein sequence ID" value="QJY51223.1"/>
    <property type="molecule type" value="Genomic_DNA"/>
</dbReference>
<proteinExistence type="predicted"/>
<accession>A0A6M6JUP8</accession>
<evidence type="ECO:0000313" key="2">
    <source>
        <dbReference type="EMBL" id="QJY51210.1"/>
    </source>
</evidence>
<dbReference type="AlphaFoldDB" id="A0A6M6JUP8"/>
<evidence type="ECO:0000256" key="1">
    <source>
        <dbReference type="SAM" id="Phobius"/>
    </source>
</evidence>
<evidence type="ECO:0000313" key="4">
    <source>
        <dbReference type="Proteomes" id="UP000505377"/>
    </source>
</evidence>
<dbReference type="KEGG" id="pbro:HOP40_35155"/>
<keyword evidence="1" id="KW-0472">Membrane</keyword>
<evidence type="ECO:0000313" key="3">
    <source>
        <dbReference type="EMBL" id="QJY51223.1"/>
    </source>
</evidence>
<geneLocation type="plasmid" evidence="2 4">
    <name>unnamed2</name>
</geneLocation>
<name>A0A6M6JUP8_9PSEU</name>
<dbReference type="KEGG" id="pbro:HOP40_35085"/>
<keyword evidence="4" id="KW-1185">Reference proteome</keyword>
<keyword evidence="2" id="KW-0614">Plasmid</keyword>
<sequence>MRGLLGRLLMFLLLLLFAAWVLRTVHDWVVPALPSLGVFVGLVLVLVLLVHLRRRRRA</sequence>
<protein>
    <submittedName>
        <fullName evidence="2">Uncharacterized protein</fullName>
    </submittedName>
</protein>
<keyword evidence="1" id="KW-1133">Transmembrane helix</keyword>
<gene>
    <name evidence="2" type="ORF">HOP40_35085</name>
    <name evidence="3" type="ORF">HOP40_35155</name>
</gene>
<organism evidence="2 4">
    <name type="scientific">Pseudonocardia broussonetiae</name>
    <dbReference type="NCBI Taxonomy" id="2736640"/>
    <lineage>
        <taxon>Bacteria</taxon>
        <taxon>Bacillati</taxon>
        <taxon>Actinomycetota</taxon>
        <taxon>Actinomycetes</taxon>
        <taxon>Pseudonocardiales</taxon>
        <taxon>Pseudonocardiaceae</taxon>
        <taxon>Pseudonocardia</taxon>
    </lineage>
</organism>
<dbReference type="RefSeq" id="WP_172170093.1">
    <property type="nucleotide sequence ID" value="NZ_CP053566.1"/>
</dbReference>
<feature type="transmembrane region" description="Helical" evidence="1">
    <location>
        <begin position="33"/>
        <end position="52"/>
    </location>
</feature>